<reference evidence="1 2" key="1">
    <citation type="journal article" date="2019" name="Int. J. Syst. Evol. Microbiol.">
        <title>The Global Catalogue of Microorganisms (GCM) 10K type strain sequencing project: providing services to taxonomists for standard genome sequencing and annotation.</title>
        <authorList>
            <consortium name="The Broad Institute Genomics Platform"/>
            <consortium name="The Broad Institute Genome Sequencing Center for Infectious Disease"/>
            <person name="Wu L."/>
            <person name="Ma J."/>
        </authorList>
    </citation>
    <scope>NUCLEOTIDE SEQUENCE [LARGE SCALE GENOMIC DNA]</scope>
    <source>
        <strain evidence="1 2">JCM 15134</strain>
    </source>
</reference>
<keyword evidence="2" id="KW-1185">Reference proteome</keyword>
<proteinExistence type="predicted"/>
<sequence length="76" mass="7992">MVDVIHPTGRVQHAIVITHIANVELELGISVTLTHVVLLLLVTAENANFSDVCVQEAVENGIAEGTGAAGDEESFI</sequence>
<evidence type="ECO:0000313" key="2">
    <source>
        <dbReference type="Proteomes" id="UP001499915"/>
    </source>
</evidence>
<gene>
    <name evidence="1" type="ORF">GCM10009104_18410</name>
</gene>
<dbReference type="Proteomes" id="UP001499915">
    <property type="component" value="Unassembled WGS sequence"/>
</dbReference>
<name>A0ABN1I678_9GAMM</name>
<evidence type="ECO:0000313" key="1">
    <source>
        <dbReference type="EMBL" id="GAA0691779.1"/>
    </source>
</evidence>
<accession>A0ABN1I678</accession>
<organism evidence="1 2">
    <name type="scientific">Marinobacterium maritimum</name>
    <dbReference type="NCBI Taxonomy" id="500162"/>
    <lineage>
        <taxon>Bacteria</taxon>
        <taxon>Pseudomonadati</taxon>
        <taxon>Pseudomonadota</taxon>
        <taxon>Gammaproteobacteria</taxon>
        <taxon>Oceanospirillales</taxon>
        <taxon>Oceanospirillaceae</taxon>
        <taxon>Marinobacterium</taxon>
    </lineage>
</organism>
<comment type="caution">
    <text evidence="1">The sequence shown here is derived from an EMBL/GenBank/DDBJ whole genome shotgun (WGS) entry which is preliminary data.</text>
</comment>
<dbReference type="EMBL" id="BAAAET010000002">
    <property type="protein sequence ID" value="GAA0691779.1"/>
    <property type="molecule type" value="Genomic_DNA"/>
</dbReference>
<protein>
    <submittedName>
        <fullName evidence="1">Uncharacterized protein</fullName>
    </submittedName>
</protein>